<feature type="transmembrane region" description="Helical" evidence="1">
    <location>
        <begin position="6"/>
        <end position="24"/>
    </location>
</feature>
<evidence type="ECO:0000259" key="2">
    <source>
        <dbReference type="SMART" id="SM00894"/>
    </source>
</evidence>
<reference evidence="3 4" key="1">
    <citation type="submission" date="2018-01" db="EMBL/GenBank/DDBJ databases">
        <title>Genome sequence of the PGP bacterium Paenibacillus illinoisensis E3.</title>
        <authorList>
            <person name="Rolli E."/>
            <person name="Marasco R."/>
            <person name="Bessem C."/>
            <person name="Michoud G."/>
            <person name="Gaiarsa S."/>
            <person name="Borin S."/>
            <person name="Daffonchio D."/>
        </authorList>
    </citation>
    <scope>NUCLEOTIDE SEQUENCE [LARGE SCALE GENOMIC DNA]</scope>
    <source>
        <strain evidence="3 4">E3</strain>
    </source>
</reference>
<protein>
    <submittedName>
        <fullName evidence="3">Putative hydrolase Metallo-beta-lactamase superfamily</fullName>
    </submittedName>
</protein>
<gene>
    <name evidence="3" type="ORF">PIL02S_03371</name>
</gene>
<proteinExistence type="predicted"/>
<name>A0A2W0CIS5_9BACL</name>
<dbReference type="GO" id="GO:0016787">
    <property type="term" value="F:hydrolase activity"/>
    <property type="evidence" value="ECO:0007669"/>
    <property type="project" value="UniProtKB-KW"/>
</dbReference>
<dbReference type="SMART" id="SM00894">
    <property type="entry name" value="Excalibur"/>
    <property type="match status" value="1"/>
</dbReference>
<dbReference type="Pfam" id="PF05901">
    <property type="entry name" value="Excalibur"/>
    <property type="match status" value="1"/>
</dbReference>
<dbReference type="Proteomes" id="UP000247459">
    <property type="component" value="Unassembled WGS sequence"/>
</dbReference>
<feature type="transmembrane region" description="Helical" evidence="1">
    <location>
        <begin position="96"/>
        <end position="118"/>
    </location>
</feature>
<dbReference type="AlphaFoldDB" id="A0A2W0CIS5"/>
<evidence type="ECO:0000256" key="1">
    <source>
        <dbReference type="SAM" id="Phobius"/>
    </source>
</evidence>
<feature type="transmembrane region" description="Helical" evidence="1">
    <location>
        <begin position="56"/>
        <end position="75"/>
    </location>
</feature>
<dbReference type="EMBL" id="PRLG01000020">
    <property type="protein sequence ID" value="PYY28225.1"/>
    <property type="molecule type" value="Genomic_DNA"/>
</dbReference>
<organism evidence="3 4">
    <name type="scientific">Paenibacillus illinoisensis</name>
    <dbReference type="NCBI Taxonomy" id="59845"/>
    <lineage>
        <taxon>Bacteria</taxon>
        <taxon>Bacillati</taxon>
        <taxon>Bacillota</taxon>
        <taxon>Bacilli</taxon>
        <taxon>Bacillales</taxon>
        <taxon>Paenibacillaceae</taxon>
        <taxon>Paenibacillus</taxon>
    </lineage>
</organism>
<keyword evidence="3" id="KW-0378">Hydrolase</keyword>
<sequence length="167" mass="19266">MVDELYWPFTISALLMFALSLLNIRSKILIISLRVISIYLTIFPALNYLNHEIRDWAKVTVSISIFFIFFLVLLLKKFKPKEILHNTVEIVTDVSMGLLGWFIFIGGILLIWFIFHLINPNSGSQNQGIYFENCTEAISSGYYNMDVSHEGYRSSLDRDNDGIACER</sequence>
<keyword evidence="1" id="KW-0812">Transmembrane</keyword>
<feature type="domain" description="Excalibur calcium-binding" evidence="2">
    <location>
        <begin position="130"/>
        <end position="166"/>
    </location>
</feature>
<comment type="caution">
    <text evidence="3">The sequence shown here is derived from an EMBL/GenBank/DDBJ whole genome shotgun (WGS) entry which is preliminary data.</text>
</comment>
<evidence type="ECO:0000313" key="3">
    <source>
        <dbReference type="EMBL" id="PYY28225.1"/>
    </source>
</evidence>
<feature type="transmembrane region" description="Helical" evidence="1">
    <location>
        <begin position="31"/>
        <end position="50"/>
    </location>
</feature>
<accession>A0A2W0CIS5</accession>
<keyword evidence="1" id="KW-1133">Transmembrane helix</keyword>
<evidence type="ECO:0000313" key="4">
    <source>
        <dbReference type="Proteomes" id="UP000247459"/>
    </source>
</evidence>
<keyword evidence="1" id="KW-0472">Membrane</keyword>
<dbReference type="InterPro" id="IPR008613">
    <property type="entry name" value="Excalibur_Ca-bd_domain"/>
</dbReference>